<evidence type="ECO:0000313" key="3">
    <source>
        <dbReference type="Proteomes" id="UP000077552"/>
    </source>
</evidence>
<dbReference type="Proteomes" id="UP000077552">
    <property type="component" value="Unassembled WGS sequence"/>
</dbReference>
<protein>
    <submittedName>
        <fullName evidence="2">Uncharacterized protein</fullName>
    </submittedName>
</protein>
<feature type="signal peptide" evidence="1">
    <location>
        <begin position="1"/>
        <end position="21"/>
    </location>
</feature>
<dbReference type="RefSeq" id="WP_068761657.1">
    <property type="nucleotide sequence ID" value="NZ_LXIE01000012.1"/>
</dbReference>
<keyword evidence="3" id="KW-1185">Reference proteome</keyword>
<dbReference type="AlphaFoldDB" id="A0A1A9LE47"/>
<dbReference type="OrthoDB" id="1147123at2"/>
<keyword evidence="1" id="KW-0732">Signal</keyword>
<gene>
    <name evidence="2" type="ORF">A7A78_03025</name>
</gene>
<name>A0A1A9LE47_9FLAO</name>
<comment type="caution">
    <text evidence="2">The sequence shown here is derived from an EMBL/GenBank/DDBJ whole genome shotgun (WGS) entry which is preliminary data.</text>
</comment>
<accession>A0A1A9LE47</accession>
<dbReference type="STRING" id="1385699.A7A78_03025"/>
<feature type="chain" id="PRO_5008392136" evidence="1">
    <location>
        <begin position="22"/>
        <end position="298"/>
    </location>
</feature>
<evidence type="ECO:0000313" key="2">
    <source>
        <dbReference type="EMBL" id="OAD91483.1"/>
    </source>
</evidence>
<sequence length="298" mass="34591">MKTLSKLVTLVTLFTTLTSVAQHSPLKRDFEVPKGNVTSIEEHQFNKDLNIKDRIAMSDNPAITRYAFNKDGYVTLFENPKYHSTTFTYNPNYTQYTSNKKNLFDKGKADTQTTLNLFWLHGNLYAGFHSEFETDAKGDTIVARSIKKDYEFTWKIRPYGDGYAQHDGFRETFYNAKGQKIYITSGGGHKFTMYNEDNLPGIEVDYSYTMLNYYDAYMYEFDKQGNWTKRIRLRLDKAPWSDKKWHVQEITYRGLGYDGKKAAITATDTEADINKYEEEAKALPQLTIDPLKDINSKK</sequence>
<proteinExistence type="predicted"/>
<dbReference type="EMBL" id="LXIE01000012">
    <property type="protein sequence ID" value="OAD91483.1"/>
    <property type="molecule type" value="Genomic_DNA"/>
</dbReference>
<organism evidence="2 3">
    <name type="scientific">Aequorivita soesokkakensis</name>
    <dbReference type="NCBI Taxonomy" id="1385699"/>
    <lineage>
        <taxon>Bacteria</taxon>
        <taxon>Pseudomonadati</taxon>
        <taxon>Bacteroidota</taxon>
        <taxon>Flavobacteriia</taxon>
        <taxon>Flavobacteriales</taxon>
        <taxon>Flavobacteriaceae</taxon>
        <taxon>Aequorivita</taxon>
    </lineage>
</organism>
<reference evidence="2 3" key="1">
    <citation type="submission" date="2016-05" db="EMBL/GenBank/DDBJ databases">
        <title>Genome sequencing of Vitellibacter soesokkakensis RSSK-12.</title>
        <authorList>
            <person name="Thevarajoo S."/>
            <person name="Selvaratnam C."/>
            <person name="Goh K.M."/>
            <person name="Chan K.-G."/>
            <person name="Chong C.S."/>
        </authorList>
    </citation>
    <scope>NUCLEOTIDE SEQUENCE [LARGE SCALE GENOMIC DNA]</scope>
    <source>
        <strain evidence="2 3">RSSK-12</strain>
    </source>
</reference>
<evidence type="ECO:0000256" key="1">
    <source>
        <dbReference type="SAM" id="SignalP"/>
    </source>
</evidence>